<feature type="domain" description="Cyclic nucleotide-binding" evidence="4">
    <location>
        <begin position="11"/>
        <end position="84"/>
    </location>
</feature>
<dbReference type="InterPro" id="IPR012318">
    <property type="entry name" value="HTH_CRP"/>
</dbReference>
<dbReference type="SUPFAM" id="SSF46785">
    <property type="entry name" value="Winged helix' DNA-binding domain"/>
    <property type="match status" value="1"/>
</dbReference>
<keyword evidence="3" id="KW-0804">Transcription</keyword>
<evidence type="ECO:0000256" key="3">
    <source>
        <dbReference type="ARBA" id="ARBA00023163"/>
    </source>
</evidence>
<dbReference type="Proteomes" id="UP000724149">
    <property type="component" value="Unassembled WGS sequence"/>
</dbReference>
<dbReference type="Gene3D" id="2.60.120.10">
    <property type="entry name" value="Jelly Rolls"/>
    <property type="match status" value="1"/>
</dbReference>
<dbReference type="EMBL" id="JACSNR010000003">
    <property type="protein sequence ID" value="MBM6922867.1"/>
    <property type="molecule type" value="Genomic_DNA"/>
</dbReference>
<dbReference type="SUPFAM" id="SSF51206">
    <property type="entry name" value="cAMP-binding domain-like"/>
    <property type="match status" value="1"/>
</dbReference>
<evidence type="ECO:0000313" key="6">
    <source>
        <dbReference type="EMBL" id="MBM6922867.1"/>
    </source>
</evidence>
<comment type="caution">
    <text evidence="6">The sequence shown here is derived from an EMBL/GenBank/DDBJ whole genome shotgun (WGS) entry which is preliminary data.</text>
</comment>
<sequence>MENRMLSEYRLFAGLSEEECQAVLGCVGGWESPAQKGELLAHAGEELAAMGLVLEGRVDILSTDYWGSETLMARLGPGELFGEVFAGQGVELPYDLVAAEDCRILWLRPDRLMTGCCEACGFHQRLQRNLLALLAARTREMSRKAAILSQRSIRGRLMEYLSDRARAAGSASFELGFTRQRLADYLAVDRSAMTVELGKMQKEGILRVERRRITLLTLPDSHRA</sequence>
<proteinExistence type="predicted"/>
<dbReference type="PANTHER" id="PTHR24567:SF26">
    <property type="entry name" value="REGULATORY PROTEIN YEIL"/>
    <property type="match status" value="1"/>
</dbReference>
<dbReference type="Pfam" id="PF00027">
    <property type="entry name" value="cNMP_binding"/>
    <property type="match status" value="1"/>
</dbReference>
<name>A0ABS2GK60_9FIRM</name>
<feature type="domain" description="HTH crp-type" evidence="5">
    <location>
        <begin position="151"/>
        <end position="219"/>
    </location>
</feature>
<protein>
    <submittedName>
        <fullName evidence="6">Crp/Fnr family transcriptional regulator</fullName>
    </submittedName>
</protein>
<accession>A0ABS2GK60</accession>
<gene>
    <name evidence="6" type="ORF">H9X81_04055</name>
</gene>
<dbReference type="PANTHER" id="PTHR24567">
    <property type="entry name" value="CRP FAMILY TRANSCRIPTIONAL REGULATORY PROTEIN"/>
    <property type="match status" value="1"/>
</dbReference>
<evidence type="ECO:0000313" key="7">
    <source>
        <dbReference type="Proteomes" id="UP000724149"/>
    </source>
</evidence>
<dbReference type="InterPro" id="IPR050397">
    <property type="entry name" value="Env_Response_Regulators"/>
</dbReference>
<organism evidence="6 7">
    <name type="scientific">Hydrogenoanaerobacterium saccharovorans</name>
    <dbReference type="NCBI Taxonomy" id="474960"/>
    <lineage>
        <taxon>Bacteria</taxon>
        <taxon>Bacillati</taxon>
        <taxon>Bacillota</taxon>
        <taxon>Clostridia</taxon>
        <taxon>Eubacteriales</taxon>
        <taxon>Oscillospiraceae</taxon>
        <taxon>Hydrogenoanaerobacterium</taxon>
    </lineage>
</organism>
<dbReference type="RefSeq" id="WP_204720046.1">
    <property type="nucleotide sequence ID" value="NZ_JACSNR010000003.1"/>
</dbReference>
<dbReference type="PROSITE" id="PS50042">
    <property type="entry name" value="CNMP_BINDING_3"/>
    <property type="match status" value="1"/>
</dbReference>
<dbReference type="Pfam" id="PF13545">
    <property type="entry name" value="HTH_Crp_2"/>
    <property type="match status" value="1"/>
</dbReference>
<dbReference type="CDD" id="cd00038">
    <property type="entry name" value="CAP_ED"/>
    <property type="match status" value="1"/>
</dbReference>
<dbReference type="InterPro" id="IPR000595">
    <property type="entry name" value="cNMP-bd_dom"/>
</dbReference>
<dbReference type="InterPro" id="IPR036390">
    <property type="entry name" value="WH_DNA-bd_sf"/>
</dbReference>
<evidence type="ECO:0000259" key="5">
    <source>
        <dbReference type="PROSITE" id="PS51063"/>
    </source>
</evidence>
<evidence type="ECO:0000259" key="4">
    <source>
        <dbReference type="PROSITE" id="PS50042"/>
    </source>
</evidence>
<keyword evidence="7" id="KW-1185">Reference proteome</keyword>
<evidence type="ECO:0000256" key="2">
    <source>
        <dbReference type="ARBA" id="ARBA00023125"/>
    </source>
</evidence>
<dbReference type="PROSITE" id="PS51063">
    <property type="entry name" value="HTH_CRP_2"/>
    <property type="match status" value="1"/>
</dbReference>
<dbReference type="InterPro" id="IPR018490">
    <property type="entry name" value="cNMP-bd_dom_sf"/>
</dbReference>
<keyword evidence="1" id="KW-0805">Transcription regulation</keyword>
<dbReference type="InterPro" id="IPR014710">
    <property type="entry name" value="RmlC-like_jellyroll"/>
</dbReference>
<evidence type="ECO:0000256" key="1">
    <source>
        <dbReference type="ARBA" id="ARBA00023015"/>
    </source>
</evidence>
<keyword evidence="2" id="KW-0238">DNA-binding</keyword>
<reference evidence="6 7" key="1">
    <citation type="journal article" date="2021" name="Sci. Rep.">
        <title>The distribution of antibiotic resistance genes in chicken gut microbiota commensals.</title>
        <authorList>
            <person name="Juricova H."/>
            <person name="Matiasovicova J."/>
            <person name="Kubasova T."/>
            <person name="Cejkova D."/>
            <person name="Rychlik I."/>
        </authorList>
    </citation>
    <scope>NUCLEOTIDE SEQUENCE [LARGE SCALE GENOMIC DNA]</scope>
    <source>
        <strain evidence="6 7">An564</strain>
    </source>
</reference>